<keyword evidence="7" id="KW-1185">Reference proteome</keyword>
<dbReference type="CDD" id="cd06849">
    <property type="entry name" value="lipoyl_domain"/>
    <property type="match status" value="1"/>
</dbReference>
<dbReference type="AlphaFoldDB" id="A0A923LD48"/>
<evidence type="ECO:0000259" key="5">
    <source>
        <dbReference type="PROSITE" id="PS50968"/>
    </source>
</evidence>
<evidence type="ECO:0000256" key="4">
    <source>
        <dbReference type="ARBA" id="ARBA00023315"/>
    </source>
</evidence>
<dbReference type="GO" id="GO:0031405">
    <property type="term" value="F:lipoic acid binding"/>
    <property type="evidence" value="ECO:0007669"/>
    <property type="project" value="TreeGrafter"/>
</dbReference>
<protein>
    <recommendedName>
        <fullName evidence="5">Lipoyl-binding domain-containing protein</fullName>
    </recommendedName>
</protein>
<dbReference type="Pfam" id="PF00364">
    <property type="entry name" value="Biotin_lipoyl"/>
    <property type="match status" value="1"/>
</dbReference>
<evidence type="ECO:0000313" key="6">
    <source>
        <dbReference type="EMBL" id="MBC5660435.1"/>
    </source>
</evidence>
<dbReference type="RefSeq" id="WP_186872336.1">
    <property type="nucleotide sequence ID" value="NZ_JACOOR010000006.1"/>
</dbReference>
<dbReference type="InterPro" id="IPR003016">
    <property type="entry name" value="2-oxoA_DH_lipoyl-BS"/>
</dbReference>
<evidence type="ECO:0000256" key="1">
    <source>
        <dbReference type="ARBA" id="ARBA00001938"/>
    </source>
</evidence>
<comment type="cofactor">
    <cofactor evidence="1">
        <name>(R)-lipoate</name>
        <dbReference type="ChEBI" id="CHEBI:83088"/>
    </cofactor>
</comment>
<dbReference type="InterPro" id="IPR011053">
    <property type="entry name" value="Single_hybrid_motif"/>
</dbReference>
<dbReference type="SUPFAM" id="SSF51230">
    <property type="entry name" value="Single hybrid motif"/>
    <property type="match status" value="1"/>
</dbReference>
<reference evidence="6" key="1">
    <citation type="submission" date="2020-08" db="EMBL/GenBank/DDBJ databases">
        <title>Genome public.</title>
        <authorList>
            <person name="Liu C."/>
            <person name="Sun Q."/>
        </authorList>
    </citation>
    <scope>NUCLEOTIDE SEQUENCE</scope>
    <source>
        <strain evidence="6">NSJ-68</strain>
    </source>
</reference>
<sequence length="80" mass="8456">MKIGIKLPQEGMAMTSGEISEWKVAVGDTITEGQEIADIEAGKTAFPLVSPFSGKVVELCVEEGDTAMVGDVVLKLESQD</sequence>
<name>A0A923LD48_9FIRM</name>
<evidence type="ECO:0000313" key="7">
    <source>
        <dbReference type="Proteomes" id="UP000649345"/>
    </source>
</evidence>
<evidence type="ECO:0000256" key="2">
    <source>
        <dbReference type="ARBA" id="ARBA00022679"/>
    </source>
</evidence>
<accession>A0A923LD48</accession>
<keyword evidence="4" id="KW-0012">Acyltransferase</keyword>
<gene>
    <name evidence="6" type="ORF">H8S44_11710</name>
</gene>
<feature type="domain" description="Lipoyl-binding" evidence="5">
    <location>
        <begin position="2"/>
        <end position="77"/>
    </location>
</feature>
<keyword evidence="3" id="KW-0450">Lipoyl</keyword>
<evidence type="ECO:0000256" key="3">
    <source>
        <dbReference type="ARBA" id="ARBA00022823"/>
    </source>
</evidence>
<dbReference type="Gene3D" id="2.40.50.100">
    <property type="match status" value="1"/>
</dbReference>
<dbReference type="PROSITE" id="PS00189">
    <property type="entry name" value="LIPOYL"/>
    <property type="match status" value="1"/>
</dbReference>
<dbReference type="InterPro" id="IPR050743">
    <property type="entry name" value="2-oxoacid_DH_E2_comp"/>
</dbReference>
<dbReference type="Proteomes" id="UP000649345">
    <property type="component" value="Unassembled WGS sequence"/>
</dbReference>
<dbReference type="InterPro" id="IPR000089">
    <property type="entry name" value="Biotin_lipoyl"/>
</dbReference>
<dbReference type="EMBL" id="JACOOR010000006">
    <property type="protein sequence ID" value="MBC5660435.1"/>
    <property type="molecule type" value="Genomic_DNA"/>
</dbReference>
<dbReference type="PROSITE" id="PS50968">
    <property type="entry name" value="BIOTINYL_LIPOYL"/>
    <property type="match status" value="1"/>
</dbReference>
<dbReference type="PANTHER" id="PTHR43178">
    <property type="entry name" value="DIHYDROLIPOAMIDE ACETYLTRANSFERASE COMPONENT OF PYRUVATE DEHYDROGENASE COMPLEX"/>
    <property type="match status" value="1"/>
</dbReference>
<dbReference type="GO" id="GO:0005737">
    <property type="term" value="C:cytoplasm"/>
    <property type="evidence" value="ECO:0007669"/>
    <property type="project" value="TreeGrafter"/>
</dbReference>
<keyword evidence="2" id="KW-0808">Transferase</keyword>
<comment type="caution">
    <text evidence="6">The sequence shown here is derived from an EMBL/GenBank/DDBJ whole genome shotgun (WGS) entry which is preliminary data.</text>
</comment>
<organism evidence="6 7">
    <name type="scientific">Anaerosacchariphilus hominis</name>
    <dbReference type="NCBI Taxonomy" id="2763017"/>
    <lineage>
        <taxon>Bacteria</taxon>
        <taxon>Bacillati</taxon>
        <taxon>Bacillota</taxon>
        <taxon>Clostridia</taxon>
        <taxon>Lachnospirales</taxon>
        <taxon>Lachnospiraceae</taxon>
        <taxon>Anaerosacchariphilus</taxon>
    </lineage>
</organism>
<dbReference type="GO" id="GO:0016407">
    <property type="term" value="F:acetyltransferase activity"/>
    <property type="evidence" value="ECO:0007669"/>
    <property type="project" value="TreeGrafter"/>
</dbReference>
<proteinExistence type="predicted"/>
<dbReference type="PANTHER" id="PTHR43178:SF5">
    <property type="entry name" value="LIPOAMIDE ACYLTRANSFERASE COMPONENT OF BRANCHED-CHAIN ALPHA-KETO ACID DEHYDROGENASE COMPLEX, MITOCHONDRIAL"/>
    <property type="match status" value="1"/>
</dbReference>